<sequence>MIEPYVGDIRHRIGSMNVTVVRLIPRGEAMLGRTTWTRFRIVARLL</sequence>
<accession>A0A3P7XGY5</accession>
<dbReference type="AlphaFoldDB" id="A0A3P7XGY5"/>
<reference evidence="1 2" key="1">
    <citation type="submission" date="2018-11" db="EMBL/GenBank/DDBJ databases">
        <authorList>
            <consortium name="Pathogen Informatics"/>
        </authorList>
    </citation>
    <scope>NUCLEOTIDE SEQUENCE [LARGE SCALE GENOMIC DNA]</scope>
    <source>
        <strain evidence="1 2">MHpl1</strain>
    </source>
</reference>
<protein>
    <submittedName>
        <fullName evidence="1">Uncharacterized protein</fullName>
    </submittedName>
</protein>
<proteinExistence type="predicted"/>
<evidence type="ECO:0000313" key="2">
    <source>
        <dbReference type="Proteomes" id="UP000268014"/>
    </source>
</evidence>
<evidence type="ECO:0000313" key="1">
    <source>
        <dbReference type="EMBL" id="VDO73581.1"/>
    </source>
</evidence>
<dbReference type="Proteomes" id="UP000268014">
    <property type="component" value="Unassembled WGS sequence"/>
</dbReference>
<gene>
    <name evidence="1" type="ORF">HPLM_LOCUS18856</name>
</gene>
<name>A0A3P7XGY5_HAEPC</name>
<organism evidence="1 2">
    <name type="scientific">Haemonchus placei</name>
    <name type="common">Barber's pole worm</name>
    <dbReference type="NCBI Taxonomy" id="6290"/>
    <lineage>
        <taxon>Eukaryota</taxon>
        <taxon>Metazoa</taxon>
        <taxon>Ecdysozoa</taxon>
        <taxon>Nematoda</taxon>
        <taxon>Chromadorea</taxon>
        <taxon>Rhabditida</taxon>
        <taxon>Rhabditina</taxon>
        <taxon>Rhabditomorpha</taxon>
        <taxon>Strongyloidea</taxon>
        <taxon>Trichostrongylidae</taxon>
        <taxon>Haemonchus</taxon>
    </lineage>
</organism>
<dbReference type="EMBL" id="UZAF01020875">
    <property type="protein sequence ID" value="VDO73581.1"/>
    <property type="molecule type" value="Genomic_DNA"/>
</dbReference>
<keyword evidence="2" id="KW-1185">Reference proteome</keyword>